<dbReference type="EMBL" id="SDHX01000001">
    <property type="protein sequence ID" value="RXK54462.1"/>
    <property type="molecule type" value="Genomic_DNA"/>
</dbReference>
<evidence type="ECO:0000256" key="2">
    <source>
        <dbReference type="ARBA" id="ARBA00022692"/>
    </source>
</evidence>
<dbReference type="OrthoDB" id="9778756at2"/>
<sequence>MGFLNRLERVFGRLAIPNISLYLVIGQVLVWSVSFLGQFDLRRIVLVPDAVLEGEAWRLFTFLLLPPNASPVFIAFAWYLFYMMGSALEQYWGVFRYNLFLFVGWLLTVGVAFLFPYSMTTNLFLAGSVFLAFAFLNPEFEMMLFFILPVKIKWLALIQWVLYGVAFVRGDWPIRLAVLAAVGNFFAFFTGDIIQRMKTGKRRMEHQARQAAARDNDEPRHRCVVCGKTDRSHPREEFRYADDDRCYCTEHRPKKA</sequence>
<feature type="transmembrane region" description="Helical" evidence="5">
    <location>
        <begin position="21"/>
        <end position="39"/>
    </location>
</feature>
<comment type="caution">
    <text evidence="6">The sequence shown here is derived from an EMBL/GenBank/DDBJ whole genome shotgun (WGS) entry which is preliminary data.</text>
</comment>
<reference evidence="6 7" key="1">
    <citation type="submission" date="2019-01" db="EMBL/GenBank/DDBJ databases">
        <title>Lacunisphaera sp. strain TWA-58.</title>
        <authorList>
            <person name="Chen W.-M."/>
        </authorList>
    </citation>
    <scope>NUCLEOTIDE SEQUENCE [LARGE SCALE GENOMIC DNA]</scope>
    <source>
        <strain evidence="6 7">TWA-58</strain>
    </source>
</reference>
<accession>A0A4Q1C6U6</accession>
<feature type="transmembrane region" description="Helical" evidence="5">
    <location>
        <begin position="59"/>
        <end position="82"/>
    </location>
</feature>
<dbReference type="AlphaFoldDB" id="A0A4Q1C6U6"/>
<dbReference type="Proteomes" id="UP000290218">
    <property type="component" value="Unassembled WGS sequence"/>
</dbReference>
<gene>
    <name evidence="6" type="ORF">ESB00_00760</name>
</gene>
<feature type="transmembrane region" description="Helical" evidence="5">
    <location>
        <begin position="174"/>
        <end position="194"/>
    </location>
</feature>
<organism evidence="6 7">
    <name type="scientific">Oleiharenicola lentus</name>
    <dbReference type="NCBI Taxonomy" id="2508720"/>
    <lineage>
        <taxon>Bacteria</taxon>
        <taxon>Pseudomonadati</taxon>
        <taxon>Verrucomicrobiota</taxon>
        <taxon>Opitutia</taxon>
        <taxon>Opitutales</taxon>
        <taxon>Opitutaceae</taxon>
        <taxon>Oleiharenicola</taxon>
    </lineage>
</organism>
<keyword evidence="6" id="KW-0645">Protease</keyword>
<evidence type="ECO:0000313" key="7">
    <source>
        <dbReference type="Proteomes" id="UP000290218"/>
    </source>
</evidence>
<dbReference type="RefSeq" id="WP_129045827.1">
    <property type="nucleotide sequence ID" value="NZ_SDHX01000001.1"/>
</dbReference>
<dbReference type="InterPro" id="IPR035952">
    <property type="entry name" value="Rhomboid-like_sf"/>
</dbReference>
<evidence type="ECO:0000256" key="4">
    <source>
        <dbReference type="ARBA" id="ARBA00023136"/>
    </source>
</evidence>
<dbReference type="GO" id="GO:0008233">
    <property type="term" value="F:peptidase activity"/>
    <property type="evidence" value="ECO:0007669"/>
    <property type="project" value="UniProtKB-KW"/>
</dbReference>
<evidence type="ECO:0000256" key="3">
    <source>
        <dbReference type="ARBA" id="ARBA00022989"/>
    </source>
</evidence>
<evidence type="ECO:0000313" key="6">
    <source>
        <dbReference type="EMBL" id="RXK54462.1"/>
    </source>
</evidence>
<keyword evidence="6" id="KW-0378">Hydrolase</keyword>
<evidence type="ECO:0000256" key="5">
    <source>
        <dbReference type="SAM" id="Phobius"/>
    </source>
</evidence>
<feature type="transmembrane region" description="Helical" evidence="5">
    <location>
        <begin position="123"/>
        <end position="140"/>
    </location>
</feature>
<dbReference type="Gene3D" id="1.20.1540.10">
    <property type="entry name" value="Rhomboid-like"/>
    <property type="match status" value="1"/>
</dbReference>
<keyword evidence="2 5" id="KW-0812">Transmembrane</keyword>
<keyword evidence="7" id="KW-1185">Reference proteome</keyword>
<dbReference type="GO" id="GO:0016020">
    <property type="term" value="C:membrane"/>
    <property type="evidence" value="ECO:0007669"/>
    <property type="project" value="UniProtKB-SubCell"/>
</dbReference>
<proteinExistence type="predicted"/>
<evidence type="ECO:0000256" key="1">
    <source>
        <dbReference type="ARBA" id="ARBA00004141"/>
    </source>
</evidence>
<protein>
    <submittedName>
        <fullName evidence="6">Rhomboid family intramembrane serine protease</fullName>
    </submittedName>
</protein>
<feature type="transmembrane region" description="Helical" evidence="5">
    <location>
        <begin position="94"/>
        <end position="117"/>
    </location>
</feature>
<dbReference type="SUPFAM" id="SSF144091">
    <property type="entry name" value="Rhomboid-like"/>
    <property type="match status" value="1"/>
</dbReference>
<comment type="subcellular location">
    <subcellularLocation>
        <location evidence="1">Membrane</location>
        <topology evidence="1">Multi-pass membrane protein</topology>
    </subcellularLocation>
</comment>
<dbReference type="GO" id="GO:0006508">
    <property type="term" value="P:proteolysis"/>
    <property type="evidence" value="ECO:0007669"/>
    <property type="project" value="UniProtKB-KW"/>
</dbReference>
<keyword evidence="3 5" id="KW-1133">Transmembrane helix</keyword>
<keyword evidence="4 5" id="KW-0472">Membrane</keyword>
<name>A0A4Q1C6U6_9BACT</name>